<organism evidence="1 2">
    <name type="scientific">Salix suchowensis</name>
    <dbReference type="NCBI Taxonomy" id="1278906"/>
    <lineage>
        <taxon>Eukaryota</taxon>
        <taxon>Viridiplantae</taxon>
        <taxon>Streptophyta</taxon>
        <taxon>Embryophyta</taxon>
        <taxon>Tracheophyta</taxon>
        <taxon>Spermatophyta</taxon>
        <taxon>Magnoliopsida</taxon>
        <taxon>eudicotyledons</taxon>
        <taxon>Gunneridae</taxon>
        <taxon>Pentapetalae</taxon>
        <taxon>rosids</taxon>
        <taxon>fabids</taxon>
        <taxon>Malpighiales</taxon>
        <taxon>Salicaceae</taxon>
        <taxon>Saliceae</taxon>
        <taxon>Salix</taxon>
    </lineage>
</organism>
<proteinExistence type="predicted"/>
<comment type="caution">
    <text evidence="1">The sequence shown here is derived from an EMBL/GenBank/DDBJ whole genome shotgun (WGS) entry which is preliminary data.</text>
</comment>
<gene>
    <name evidence="1" type="ORF">OIU77_017971</name>
</gene>
<dbReference type="Proteomes" id="UP001141253">
    <property type="component" value="Chromosome 16"/>
</dbReference>
<evidence type="ECO:0000313" key="1">
    <source>
        <dbReference type="EMBL" id="KAJ6304207.1"/>
    </source>
</evidence>
<dbReference type="EMBL" id="JAPFFI010000027">
    <property type="protein sequence ID" value="KAJ6304207.1"/>
    <property type="molecule type" value="Genomic_DNA"/>
</dbReference>
<keyword evidence="2" id="KW-1185">Reference proteome</keyword>
<reference evidence="1" key="1">
    <citation type="submission" date="2022-10" db="EMBL/GenBank/DDBJ databases">
        <authorList>
            <person name="Hyden B.L."/>
            <person name="Feng K."/>
            <person name="Yates T."/>
            <person name="Jawdy S."/>
            <person name="Smart L.B."/>
            <person name="Muchero W."/>
        </authorList>
    </citation>
    <scope>NUCLEOTIDE SEQUENCE</scope>
    <source>
        <tissue evidence="1">Shoot tip</tissue>
    </source>
</reference>
<reference evidence="1" key="2">
    <citation type="journal article" date="2023" name="Int. J. Mol. Sci.">
        <title>De Novo Assembly and Annotation of 11 Diverse Shrub Willow (Salix) Genomes Reveals Novel Gene Organization in Sex-Linked Regions.</title>
        <authorList>
            <person name="Hyden B."/>
            <person name="Feng K."/>
            <person name="Yates T.B."/>
            <person name="Jawdy S."/>
            <person name="Cereghino C."/>
            <person name="Smart L.B."/>
            <person name="Muchero W."/>
        </authorList>
    </citation>
    <scope>NUCLEOTIDE SEQUENCE</scope>
    <source>
        <tissue evidence="1">Shoot tip</tissue>
    </source>
</reference>
<evidence type="ECO:0000313" key="2">
    <source>
        <dbReference type="Proteomes" id="UP001141253"/>
    </source>
</evidence>
<sequence>MKASLSFNSLQIQLLGCCVEILVLQIIKFPL</sequence>
<name>A0ABQ8ZR66_9ROSI</name>
<protein>
    <submittedName>
        <fullName evidence="1">Uncharacterized protein</fullName>
    </submittedName>
</protein>
<accession>A0ABQ8ZR66</accession>